<reference evidence="1 2" key="1">
    <citation type="submission" date="2011-09" db="EMBL/GenBank/DDBJ databases">
        <title>Complete sequence of chromosome of Thioflavicoccus mobilis 8321.</title>
        <authorList>
            <consortium name="US DOE Joint Genome Institute"/>
            <person name="Lucas S."/>
            <person name="Han J."/>
            <person name="Lapidus A."/>
            <person name="Cheng J.-F."/>
            <person name="Goodwin L."/>
            <person name="Pitluck S."/>
            <person name="Peters L."/>
            <person name="Ovchinnikova G."/>
            <person name="Lu M."/>
            <person name="Detter J.C."/>
            <person name="Han C."/>
            <person name="Tapia R."/>
            <person name="Land M."/>
            <person name="Hauser L."/>
            <person name="Kyrpides N."/>
            <person name="Ivanova N."/>
            <person name="Pagani I."/>
            <person name="Vogl K."/>
            <person name="Liu Z."/>
            <person name="Imhoff J."/>
            <person name="Thiel V."/>
            <person name="Frigaard N.-U."/>
            <person name="Bryant D."/>
            <person name="Woyke T."/>
        </authorList>
    </citation>
    <scope>NUCLEOTIDE SEQUENCE [LARGE SCALE GENOMIC DNA]</scope>
    <source>
        <strain evidence="1 2">8321</strain>
    </source>
</reference>
<organism evidence="1 2">
    <name type="scientific">Thioflavicoccus mobilis 8321</name>
    <dbReference type="NCBI Taxonomy" id="765912"/>
    <lineage>
        <taxon>Bacteria</taxon>
        <taxon>Pseudomonadati</taxon>
        <taxon>Pseudomonadota</taxon>
        <taxon>Gammaproteobacteria</taxon>
        <taxon>Chromatiales</taxon>
        <taxon>Chromatiaceae</taxon>
        <taxon>Thioflavicoccus</taxon>
    </lineage>
</organism>
<keyword evidence="2" id="KW-1185">Reference proteome</keyword>
<evidence type="ECO:0000313" key="1">
    <source>
        <dbReference type="EMBL" id="AGA91734.1"/>
    </source>
</evidence>
<gene>
    <name evidence="1" type="ORF">Thimo_3045</name>
</gene>
<dbReference type="EMBL" id="CP003051">
    <property type="protein sequence ID" value="AGA91734.1"/>
    <property type="molecule type" value="Genomic_DNA"/>
</dbReference>
<sequence length="66" mass="7148">MTPAGLLLSSRAITSAQLPSFLRLLAATRKPSLPRHRWKPSTALLVMGMGDETMEVMNPEVLTDAA</sequence>
<name>L0H2B5_9GAMM</name>
<dbReference type="KEGG" id="tmb:Thimo_3045"/>
<protein>
    <submittedName>
        <fullName evidence="1">Uncharacterized protein</fullName>
    </submittedName>
</protein>
<accession>L0H2B5</accession>
<proteinExistence type="predicted"/>
<dbReference type="AlphaFoldDB" id="L0H2B5"/>
<dbReference type="Proteomes" id="UP000010816">
    <property type="component" value="Chromosome"/>
</dbReference>
<dbReference type="HOGENOM" id="CLU_2829930_0_0_6"/>
<evidence type="ECO:0000313" key="2">
    <source>
        <dbReference type="Proteomes" id="UP000010816"/>
    </source>
</evidence>